<dbReference type="Proteomes" id="UP001078443">
    <property type="component" value="Unassembled WGS sequence"/>
</dbReference>
<comment type="caution">
    <text evidence="1">The sequence shown here is derived from an EMBL/GenBank/DDBJ whole genome shotgun (WGS) entry which is preliminary data.</text>
</comment>
<dbReference type="InterPro" id="IPR003462">
    <property type="entry name" value="ODC_Mu_crystall"/>
</dbReference>
<evidence type="ECO:0000313" key="1">
    <source>
        <dbReference type="EMBL" id="MCY6484385.1"/>
    </source>
</evidence>
<dbReference type="RefSeq" id="WP_268040691.1">
    <property type="nucleotide sequence ID" value="NZ_JAPQER010000003.1"/>
</dbReference>
<dbReference type="PANTHER" id="PTHR13812:SF19">
    <property type="entry name" value="KETIMINE REDUCTASE MU-CRYSTALLIN"/>
    <property type="match status" value="1"/>
</dbReference>
<keyword evidence="2" id="KW-1185">Reference proteome</keyword>
<dbReference type="InterPro" id="IPR023401">
    <property type="entry name" value="ODC_N"/>
</dbReference>
<evidence type="ECO:0000313" key="2">
    <source>
        <dbReference type="Proteomes" id="UP001078443"/>
    </source>
</evidence>
<name>A0ABT4D270_9CLOT</name>
<dbReference type="Pfam" id="PF02423">
    <property type="entry name" value="OCD_Mu_crystall"/>
    <property type="match status" value="1"/>
</dbReference>
<organism evidence="1 2">
    <name type="scientific">Clostridium aestuarii</name>
    <dbReference type="NCBI Taxonomy" id="338193"/>
    <lineage>
        <taxon>Bacteria</taxon>
        <taxon>Bacillati</taxon>
        <taxon>Bacillota</taxon>
        <taxon>Clostridia</taxon>
        <taxon>Eubacteriales</taxon>
        <taxon>Clostridiaceae</taxon>
        <taxon>Clostridium</taxon>
    </lineage>
</organism>
<dbReference type="SUPFAM" id="SSF51735">
    <property type="entry name" value="NAD(P)-binding Rossmann-fold domains"/>
    <property type="match status" value="1"/>
</dbReference>
<gene>
    <name evidence="1" type="ORF">OW763_08445</name>
</gene>
<dbReference type="Gene3D" id="3.40.50.720">
    <property type="entry name" value="NAD(P)-binding Rossmann-like Domain"/>
    <property type="match status" value="1"/>
</dbReference>
<dbReference type="InterPro" id="IPR036291">
    <property type="entry name" value="NAD(P)-bd_dom_sf"/>
</dbReference>
<dbReference type="Gene3D" id="3.30.1780.10">
    <property type="entry name" value="ornithine cyclodeaminase, domain 1"/>
    <property type="match status" value="1"/>
</dbReference>
<dbReference type="EMBL" id="JAPQER010000003">
    <property type="protein sequence ID" value="MCY6484385.1"/>
    <property type="molecule type" value="Genomic_DNA"/>
</dbReference>
<sequence>MKIFTHYDIIDLNIEPIQCYKWVSNMLEDKGNVILPSKISMRPTEGIFYNVMPSLLPQYNGGGIKVVTRYPSRKPALDSQIMIYDYKTGNIKALMDGNYITTMRTGAVAAHSIKLLGKKNFNKIGIIGLGNQARATLKVLLSLFPYRKILLKLMKYKDQHLLFQEYIKNLSNSDNIEFVLCDSYEDVVKGSDIIISSVTYFAQDICEDNCFDEGCLVVPIHTRGFMNCDLFFDKVYADDTDHVKGFKYFNQFKKFAEISDVLSGDAEGRMNDEERIIIYNIGLSMHDVYFAEKIYQIAQLKEVGQEISLDSPKDKFWI</sequence>
<accession>A0ABT4D270</accession>
<protein>
    <submittedName>
        <fullName evidence="1">Ornithine cyclodeaminase</fullName>
    </submittedName>
</protein>
<dbReference type="PANTHER" id="PTHR13812">
    <property type="entry name" value="KETIMINE REDUCTASE MU-CRYSTALLIN"/>
    <property type="match status" value="1"/>
</dbReference>
<reference evidence="1" key="1">
    <citation type="submission" date="2022-12" db="EMBL/GenBank/DDBJ databases">
        <authorList>
            <person name="Wang J."/>
        </authorList>
    </citation>
    <scope>NUCLEOTIDE SEQUENCE</scope>
    <source>
        <strain evidence="1">HY-45-18</strain>
    </source>
</reference>
<proteinExistence type="predicted"/>